<feature type="transmembrane region" description="Helical" evidence="6">
    <location>
        <begin position="135"/>
        <end position="156"/>
    </location>
</feature>
<keyword evidence="6" id="KW-1133">Transmembrane helix</keyword>
<keyword evidence="1" id="KW-0134">Cell wall</keyword>
<dbReference type="PROSITE" id="PS50847">
    <property type="entry name" value="GRAM_POS_ANCHORING"/>
    <property type="match status" value="1"/>
</dbReference>
<proteinExistence type="predicted"/>
<keyword evidence="9" id="KW-1185">Reference proteome</keyword>
<keyword evidence="4" id="KW-0572">Peptidoglycan-anchor</keyword>
<dbReference type="Proteomes" id="UP000051580">
    <property type="component" value="Unassembled WGS sequence"/>
</dbReference>
<dbReference type="OrthoDB" id="9970009at2"/>
<evidence type="ECO:0000256" key="1">
    <source>
        <dbReference type="ARBA" id="ARBA00022512"/>
    </source>
</evidence>
<comment type="caution">
    <text evidence="8">The sequence shown here is derived from an EMBL/GenBank/DDBJ whole genome shotgun (WGS) entry which is preliminary data.</text>
</comment>
<keyword evidence="3" id="KW-0732">Signal</keyword>
<sequence>MMTQKSVGVTIGEESSHSSSQASGSSSQNTSSRAANQSATIPSHSTTQPATQTSQATSQHTTRPTKAPTPTQIPNRALLVSGTKLPQLPVFNAVSTGSPASDRRATTVVPQSRPVKATQTLAGVPWSRLPQTGEVGVGFSVFLGVVMLVALGLRAYRARRHQ</sequence>
<accession>A0A0R1USS5</accession>
<evidence type="ECO:0000256" key="5">
    <source>
        <dbReference type="SAM" id="MobiDB-lite"/>
    </source>
</evidence>
<dbReference type="AlphaFoldDB" id="A0A0R1USS5"/>
<feature type="compositionally biased region" description="Low complexity" evidence="5">
    <location>
        <begin position="17"/>
        <end position="62"/>
    </location>
</feature>
<dbReference type="EMBL" id="AZFS01000041">
    <property type="protein sequence ID" value="KRL96223.1"/>
    <property type="molecule type" value="Genomic_DNA"/>
</dbReference>
<evidence type="ECO:0000259" key="7">
    <source>
        <dbReference type="PROSITE" id="PS50847"/>
    </source>
</evidence>
<evidence type="ECO:0000256" key="6">
    <source>
        <dbReference type="SAM" id="Phobius"/>
    </source>
</evidence>
<reference evidence="8 9" key="1">
    <citation type="journal article" date="2015" name="Genome Announc.">
        <title>Expanding the biotechnology potential of lactobacilli through comparative genomics of 213 strains and associated genera.</title>
        <authorList>
            <person name="Sun Z."/>
            <person name="Harris H.M."/>
            <person name="McCann A."/>
            <person name="Guo C."/>
            <person name="Argimon S."/>
            <person name="Zhang W."/>
            <person name="Yang X."/>
            <person name="Jeffery I.B."/>
            <person name="Cooney J.C."/>
            <person name="Kagawa T.F."/>
            <person name="Liu W."/>
            <person name="Song Y."/>
            <person name="Salvetti E."/>
            <person name="Wrobel A."/>
            <person name="Rasinkangas P."/>
            <person name="Parkhill J."/>
            <person name="Rea M.C."/>
            <person name="O'Sullivan O."/>
            <person name="Ritari J."/>
            <person name="Douillard F.P."/>
            <person name="Paul Ross R."/>
            <person name="Yang R."/>
            <person name="Briner A.E."/>
            <person name="Felis G.E."/>
            <person name="de Vos W.M."/>
            <person name="Barrangou R."/>
            <person name="Klaenhammer T.R."/>
            <person name="Caufield P.W."/>
            <person name="Cui Y."/>
            <person name="Zhang H."/>
            <person name="O'Toole P.W."/>
        </authorList>
    </citation>
    <scope>NUCLEOTIDE SEQUENCE [LARGE SCALE GENOMIC DNA]</scope>
    <source>
        <strain evidence="8 9">DSM 16381</strain>
    </source>
</reference>
<evidence type="ECO:0000256" key="3">
    <source>
        <dbReference type="ARBA" id="ARBA00022729"/>
    </source>
</evidence>
<dbReference type="RefSeq" id="WP_057732283.1">
    <property type="nucleotide sequence ID" value="NZ_AZFS01000041.1"/>
</dbReference>
<evidence type="ECO:0000313" key="9">
    <source>
        <dbReference type="Proteomes" id="UP000051580"/>
    </source>
</evidence>
<dbReference type="InterPro" id="IPR019931">
    <property type="entry name" value="LPXTG_anchor"/>
</dbReference>
<keyword evidence="6" id="KW-0812">Transmembrane</keyword>
<gene>
    <name evidence="8" type="ORF">FD28_GL001977</name>
</gene>
<organism evidence="8 9">
    <name type="scientific">Levilactobacillus hammesii DSM 16381</name>
    <dbReference type="NCBI Taxonomy" id="1423753"/>
    <lineage>
        <taxon>Bacteria</taxon>
        <taxon>Bacillati</taxon>
        <taxon>Bacillota</taxon>
        <taxon>Bacilli</taxon>
        <taxon>Lactobacillales</taxon>
        <taxon>Lactobacillaceae</taxon>
        <taxon>Levilactobacillus</taxon>
    </lineage>
</organism>
<feature type="domain" description="Gram-positive cocci surface proteins LPxTG" evidence="7">
    <location>
        <begin position="129"/>
        <end position="162"/>
    </location>
</feature>
<dbReference type="STRING" id="1423753.FD28_GL001977"/>
<evidence type="ECO:0000313" key="8">
    <source>
        <dbReference type="EMBL" id="KRL96223.1"/>
    </source>
</evidence>
<evidence type="ECO:0000256" key="4">
    <source>
        <dbReference type="ARBA" id="ARBA00023088"/>
    </source>
</evidence>
<evidence type="ECO:0000256" key="2">
    <source>
        <dbReference type="ARBA" id="ARBA00022525"/>
    </source>
</evidence>
<keyword evidence="6" id="KW-0472">Membrane</keyword>
<dbReference type="PATRIC" id="fig|1423753.3.peg.2077"/>
<feature type="region of interest" description="Disordered" evidence="5">
    <location>
        <begin position="1"/>
        <end position="76"/>
    </location>
</feature>
<name>A0A0R1USS5_9LACO</name>
<dbReference type="NCBIfam" id="TIGR01167">
    <property type="entry name" value="LPXTG_anchor"/>
    <property type="match status" value="1"/>
</dbReference>
<keyword evidence="2" id="KW-0964">Secreted</keyword>
<protein>
    <recommendedName>
        <fullName evidence="7">Gram-positive cocci surface proteins LPxTG domain-containing protein</fullName>
    </recommendedName>
</protein>